<dbReference type="Pfam" id="PF09526">
    <property type="entry name" value="DUF2387"/>
    <property type="match status" value="1"/>
</dbReference>
<protein>
    <submittedName>
        <fullName evidence="2">DNA-binding protein</fullName>
    </submittedName>
</protein>
<keyword evidence="2" id="KW-0238">DNA-binding</keyword>
<dbReference type="GO" id="GO:0003677">
    <property type="term" value="F:DNA binding"/>
    <property type="evidence" value="ECO:0007669"/>
    <property type="project" value="UniProtKB-KW"/>
</dbReference>
<dbReference type="AlphaFoldDB" id="A0A432XWC7"/>
<organism evidence="2 3">
    <name type="scientific">Pseudidiomarina halophila</name>
    <dbReference type="NCBI Taxonomy" id="1449799"/>
    <lineage>
        <taxon>Bacteria</taxon>
        <taxon>Pseudomonadati</taxon>
        <taxon>Pseudomonadota</taxon>
        <taxon>Gammaproteobacteria</taxon>
        <taxon>Alteromonadales</taxon>
        <taxon>Idiomarinaceae</taxon>
        <taxon>Pseudidiomarina</taxon>
    </lineage>
</organism>
<dbReference type="EMBL" id="PIPW01000002">
    <property type="protein sequence ID" value="RUO52924.1"/>
    <property type="molecule type" value="Genomic_DNA"/>
</dbReference>
<name>A0A432XWC7_9GAMM</name>
<evidence type="ECO:0000256" key="1">
    <source>
        <dbReference type="SAM" id="MobiDB-lite"/>
    </source>
</evidence>
<proteinExistence type="predicted"/>
<evidence type="ECO:0000313" key="3">
    <source>
        <dbReference type="Proteomes" id="UP000287198"/>
    </source>
</evidence>
<feature type="region of interest" description="Disordered" evidence="1">
    <location>
        <begin position="50"/>
        <end position="70"/>
    </location>
</feature>
<accession>A0A432XWC7</accession>
<keyword evidence="3" id="KW-1185">Reference proteome</keyword>
<evidence type="ECO:0000313" key="2">
    <source>
        <dbReference type="EMBL" id="RUO52924.1"/>
    </source>
</evidence>
<dbReference type="OrthoDB" id="5881059at2"/>
<reference evidence="3" key="1">
    <citation type="journal article" date="2018" name="Front. Microbiol.">
        <title>Genome-Based Analysis Reveals the Taxonomy and Diversity of the Family Idiomarinaceae.</title>
        <authorList>
            <person name="Liu Y."/>
            <person name="Lai Q."/>
            <person name="Shao Z."/>
        </authorList>
    </citation>
    <scope>NUCLEOTIDE SEQUENCE [LARGE SCALE GENOMIC DNA]</scope>
    <source>
        <strain evidence="3">BH195</strain>
    </source>
</reference>
<sequence length="79" mass="8883">MARTRKRFIAGAECPACQAMDTLMLLITQTESGEQQEHVECVACHHRFTEQDKKPQEQPAAEPTKAVKDDNVIGIFKPE</sequence>
<dbReference type="InterPro" id="IPR012658">
    <property type="entry name" value="YheV"/>
</dbReference>
<comment type="caution">
    <text evidence="2">The sequence shown here is derived from an EMBL/GenBank/DDBJ whole genome shotgun (WGS) entry which is preliminary data.</text>
</comment>
<dbReference type="NCBIfam" id="TIGR02443">
    <property type="entry name" value="YheV family putative zinc ribbon protein"/>
    <property type="match status" value="1"/>
</dbReference>
<dbReference type="RefSeq" id="WP_126763498.1">
    <property type="nucleotide sequence ID" value="NZ_JBHLTZ010000012.1"/>
</dbReference>
<dbReference type="Proteomes" id="UP000287198">
    <property type="component" value="Unassembled WGS sequence"/>
</dbReference>
<gene>
    <name evidence="2" type="ORF">CWI69_07775</name>
</gene>